<dbReference type="InterPro" id="IPR006474">
    <property type="entry name" value="Helicase_Cas3_CRISPR-ass_core"/>
</dbReference>
<evidence type="ECO:0000256" key="3">
    <source>
        <dbReference type="ARBA" id="ARBA00022722"/>
    </source>
</evidence>
<dbReference type="RefSeq" id="WP_248826382.1">
    <property type="nucleotide sequence ID" value="NZ_JALKFT010000030.1"/>
</dbReference>
<keyword evidence="5" id="KW-0547">Nucleotide-binding</keyword>
<comment type="similarity">
    <text evidence="2">In the central section; belongs to the CRISPR-associated helicase Cas3 family.</text>
</comment>
<name>A0ABT0K3A5_9ACTN</name>
<dbReference type="SUPFAM" id="SSF52540">
    <property type="entry name" value="P-loop containing nucleoside triphosphate hydrolases"/>
    <property type="match status" value="1"/>
</dbReference>
<dbReference type="CDD" id="cd17930">
    <property type="entry name" value="DEXHc_cas3"/>
    <property type="match status" value="1"/>
</dbReference>
<dbReference type="InterPro" id="IPR050547">
    <property type="entry name" value="DEAD_box_RNA_helicases"/>
</dbReference>
<feature type="domain" description="Helicase ATP-binding" evidence="10">
    <location>
        <begin position="296"/>
        <end position="501"/>
    </location>
</feature>
<dbReference type="Proteomes" id="UP001201873">
    <property type="component" value="Unassembled WGS sequence"/>
</dbReference>
<comment type="similarity">
    <text evidence="1">In the N-terminal section; belongs to the CRISPR-associated nuclease Cas3-HD family.</text>
</comment>
<reference evidence="12 13" key="1">
    <citation type="submission" date="2022-04" db="EMBL/GenBank/DDBJ databases">
        <title>Genome diversity in the genus Frankia.</title>
        <authorList>
            <person name="Carlos-Shanley C."/>
            <person name="Hahn D."/>
        </authorList>
    </citation>
    <scope>NUCLEOTIDE SEQUENCE [LARGE SCALE GENOMIC DNA]</scope>
    <source>
        <strain evidence="12 13">Ag45/Mut15</strain>
    </source>
</reference>
<evidence type="ECO:0000259" key="10">
    <source>
        <dbReference type="PROSITE" id="PS51192"/>
    </source>
</evidence>
<dbReference type="CDD" id="cd09641">
    <property type="entry name" value="Cas3''_I"/>
    <property type="match status" value="1"/>
</dbReference>
<evidence type="ECO:0000256" key="6">
    <source>
        <dbReference type="ARBA" id="ARBA00022801"/>
    </source>
</evidence>
<sequence length="941" mass="102620">MKEPGPPEGDRSGLFLLWGKQKGAPRGGPSFHPLAWHALDAAAVAERLWDDFAPVWFREAFVAGLGLESVEQGRAWFAFLTALHDLGKAGPEFAGHVASLRRRLVAAGFTFPRATSGVSHELVGAVFVAALLEHRFAVPAVSAAVIGAAVSLERGCYVHLGAMAAQSGLALPAGSDSAIKDPWAAARAELVDLLIACLGVRERPRLTVGWAYLSPLVAVLTGMVKAADWLASSTELFPFAPADVKPQAYLRGARIKAAVATEQARLHSWHAPIGDHRELADVLGFAPSPMQMEVAAAAGPGNRLLVIEDETGAGKTEAVYGFLHQQIQHGAAGIYWAMPTRATSNQGHTRLCAWMKRAGLDEFIPILVHGHASLETDATESATAQTLEVDVERHPVEEREPSRWSRGPHRPLLIRLGVGTVDQILLAVQSVRFGPVRLTGLAGRVVVFDEVHAYDAYMNGLLELALQWLAQIGCSVVLLSATLPPATRRSLIEAFRQGLHGPEQPPPVELPQVEQYPRLTVATATAPYVDVKHPPQFRPSRNVALRRLALRLGGSEETDAQVLAKEIDALTAVDRWGRVGVVCNSVDHAQRLYRVLHRHFAGDTRVRVVLFHARFPHARRDATEAEVLRLFGKEQREARRDGLVILVATQIVEQSLDIDCDLLITEFTVVDLFIQRLGRMQRWTDTVRPGWASPATAWLVDPICDGGVPDLADIAYVYDDSAPAVLLASWLKLRGRERLRLPDEVPGLVSEVYNAAGQLVPLWPVNDACGRLWEAAHQRQQTRLAYAVEQVDGRAVTSPWDLDAWRRLTALEHVDESAAEDAPLRAMTRLGDPSLSVVLVYRSGDGLVPVAGTRACDLAARPSFPLLLRSTVALSRKSVVSALRHGATCPPAWQGDPVLRHAVLAELNADGTYGRGLFRYSKQLGVLYPDRARAFLKEIDQ</sequence>
<proteinExistence type="inferred from homology"/>
<dbReference type="Pfam" id="PF18019">
    <property type="entry name" value="Cas3_HD"/>
    <property type="match status" value="1"/>
</dbReference>
<dbReference type="Gene3D" id="3.40.50.300">
    <property type="entry name" value="P-loop containing nucleotide triphosphate hydrolases"/>
    <property type="match status" value="2"/>
</dbReference>
<evidence type="ECO:0000256" key="2">
    <source>
        <dbReference type="ARBA" id="ARBA00009046"/>
    </source>
</evidence>
<dbReference type="InterPro" id="IPR011545">
    <property type="entry name" value="DEAD/DEAH_box_helicase_dom"/>
</dbReference>
<keyword evidence="8" id="KW-0067">ATP-binding</keyword>
<dbReference type="PROSITE" id="PS51192">
    <property type="entry name" value="HELICASE_ATP_BIND_1"/>
    <property type="match status" value="1"/>
</dbReference>
<feature type="domain" description="HD Cas3-type" evidence="11">
    <location>
        <begin position="27"/>
        <end position="230"/>
    </location>
</feature>
<evidence type="ECO:0000259" key="11">
    <source>
        <dbReference type="PROSITE" id="PS51643"/>
    </source>
</evidence>
<keyword evidence="7" id="KW-0347">Helicase</keyword>
<dbReference type="PANTHER" id="PTHR47963">
    <property type="entry name" value="DEAD-BOX ATP-DEPENDENT RNA HELICASE 47, MITOCHONDRIAL"/>
    <property type="match status" value="1"/>
</dbReference>
<evidence type="ECO:0000256" key="8">
    <source>
        <dbReference type="ARBA" id="ARBA00022840"/>
    </source>
</evidence>
<evidence type="ECO:0000256" key="5">
    <source>
        <dbReference type="ARBA" id="ARBA00022741"/>
    </source>
</evidence>
<keyword evidence="9" id="KW-0051">Antiviral defense</keyword>
<dbReference type="InterPro" id="IPR014001">
    <property type="entry name" value="Helicase_ATP-bd"/>
</dbReference>
<dbReference type="InterPro" id="IPR054712">
    <property type="entry name" value="Cas3-like_dom"/>
</dbReference>
<dbReference type="Pfam" id="PF22590">
    <property type="entry name" value="Cas3-like_C_2"/>
    <property type="match status" value="1"/>
</dbReference>
<organism evidence="12 13">
    <name type="scientific">Frankia umida</name>
    <dbReference type="NCBI Taxonomy" id="573489"/>
    <lineage>
        <taxon>Bacteria</taxon>
        <taxon>Bacillati</taxon>
        <taxon>Actinomycetota</taxon>
        <taxon>Actinomycetes</taxon>
        <taxon>Frankiales</taxon>
        <taxon>Frankiaceae</taxon>
        <taxon>Frankia</taxon>
    </lineage>
</organism>
<keyword evidence="13" id="KW-1185">Reference proteome</keyword>
<comment type="caution">
    <text evidence="12">The sequence shown here is derived from an EMBL/GenBank/DDBJ whole genome shotgun (WGS) entry which is preliminary data.</text>
</comment>
<dbReference type="Gene3D" id="1.10.3210.30">
    <property type="match status" value="1"/>
</dbReference>
<dbReference type="SMART" id="SM00487">
    <property type="entry name" value="DEXDc"/>
    <property type="match status" value="1"/>
</dbReference>
<protein>
    <submittedName>
        <fullName evidence="12">CRISPR-associated helicase Cas3</fullName>
    </submittedName>
</protein>
<keyword evidence="3" id="KW-0540">Nuclease</keyword>
<evidence type="ECO:0000313" key="12">
    <source>
        <dbReference type="EMBL" id="MCK9878255.1"/>
    </source>
</evidence>
<evidence type="ECO:0000313" key="13">
    <source>
        <dbReference type="Proteomes" id="UP001201873"/>
    </source>
</evidence>
<keyword evidence="4" id="KW-0479">Metal-binding</keyword>
<evidence type="ECO:0000256" key="7">
    <source>
        <dbReference type="ARBA" id="ARBA00022806"/>
    </source>
</evidence>
<dbReference type="PANTHER" id="PTHR47963:SF9">
    <property type="entry name" value="CRISPR-ASSOCIATED ENDONUCLEASE_HELICASE CAS3"/>
    <property type="match status" value="1"/>
</dbReference>
<evidence type="ECO:0000256" key="4">
    <source>
        <dbReference type="ARBA" id="ARBA00022723"/>
    </source>
</evidence>
<accession>A0ABT0K3A5</accession>
<dbReference type="Pfam" id="PF00270">
    <property type="entry name" value="DEAD"/>
    <property type="match status" value="1"/>
</dbReference>
<keyword evidence="6" id="KW-0378">Hydrolase</keyword>
<evidence type="ECO:0000256" key="1">
    <source>
        <dbReference type="ARBA" id="ARBA00006847"/>
    </source>
</evidence>
<dbReference type="NCBIfam" id="TIGR01596">
    <property type="entry name" value="cas3_HD"/>
    <property type="match status" value="1"/>
</dbReference>
<dbReference type="PROSITE" id="PS51643">
    <property type="entry name" value="HD_CAS3"/>
    <property type="match status" value="1"/>
</dbReference>
<gene>
    <name evidence="12" type="primary">cas3</name>
    <name evidence="12" type="ORF">MXD59_21200</name>
</gene>
<dbReference type="EMBL" id="JALKFT010000030">
    <property type="protein sequence ID" value="MCK9878255.1"/>
    <property type="molecule type" value="Genomic_DNA"/>
</dbReference>
<dbReference type="NCBIfam" id="TIGR01587">
    <property type="entry name" value="cas3_core"/>
    <property type="match status" value="1"/>
</dbReference>
<dbReference type="InterPro" id="IPR027417">
    <property type="entry name" value="P-loop_NTPase"/>
</dbReference>
<dbReference type="InterPro" id="IPR006483">
    <property type="entry name" value="CRISPR-assoc_Cas3_HD"/>
</dbReference>
<dbReference type="InterPro" id="IPR038257">
    <property type="entry name" value="CRISPR-assoc_Cas3_HD_sf"/>
</dbReference>
<dbReference type="InterPro" id="IPR041372">
    <property type="entry name" value="Cas3_C"/>
</dbReference>
<evidence type="ECO:0000256" key="9">
    <source>
        <dbReference type="ARBA" id="ARBA00023118"/>
    </source>
</evidence>
<dbReference type="Pfam" id="PF18395">
    <property type="entry name" value="Cas3_C"/>
    <property type="match status" value="1"/>
</dbReference>